<reference evidence="1 2" key="1">
    <citation type="submission" date="2021-03" db="EMBL/GenBank/DDBJ databases">
        <title>Genomic Encyclopedia of Type Strains, Phase IV (KMG-IV): sequencing the most valuable type-strain genomes for metagenomic binning, comparative biology and taxonomic classification.</title>
        <authorList>
            <person name="Goeker M."/>
        </authorList>
    </citation>
    <scope>NUCLEOTIDE SEQUENCE [LARGE SCALE GENOMIC DNA]</scope>
    <source>
        <strain evidence="1 2">DSM 14349</strain>
    </source>
</reference>
<keyword evidence="2" id="KW-1185">Reference proteome</keyword>
<organism evidence="1 2">
    <name type="scientific">Paenibacillus turicensis</name>
    <dbReference type="NCBI Taxonomy" id="160487"/>
    <lineage>
        <taxon>Bacteria</taxon>
        <taxon>Bacillati</taxon>
        <taxon>Bacillota</taxon>
        <taxon>Bacilli</taxon>
        <taxon>Bacillales</taxon>
        <taxon>Paenibacillaceae</taxon>
        <taxon>Paenibacillus</taxon>
    </lineage>
</organism>
<sequence>MKKLTEQKINEFKNAVNGLSLGQWGRVKQQIDMLYSSQADKVELDDLDLLEKNMKREFNC</sequence>
<dbReference type="Proteomes" id="UP001519272">
    <property type="component" value="Unassembled WGS sequence"/>
</dbReference>
<protein>
    <submittedName>
        <fullName evidence="1">Uncharacterized protein</fullName>
    </submittedName>
</protein>
<dbReference type="RefSeq" id="WP_210088927.1">
    <property type="nucleotide sequence ID" value="NZ_JAGGKG010000007.1"/>
</dbReference>
<comment type="caution">
    <text evidence="1">The sequence shown here is derived from an EMBL/GenBank/DDBJ whole genome shotgun (WGS) entry which is preliminary data.</text>
</comment>
<gene>
    <name evidence="1" type="ORF">J2Z32_001929</name>
</gene>
<evidence type="ECO:0000313" key="1">
    <source>
        <dbReference type="EMBL" id="MBP1905301.1"/>
    </source>
</evidence>
<name>A0ABS4FRT7_9BACL</name>
<evidence type="ECO:0000313" key="2">
    <source>
        <dbReference type="Proteomes" id="UP001519272"/>
    </source>
</evidence>
<dbReference type="EMBL" id="JAGGKG010000007">
    <property type="protein sequence ID" value="MBP1905301.1"/>
    <property type="molecule type" value="Genomic_DNA"/>
</dbReference>
<accession>A0ABS4FRT7</accession>
<proteinExistence type="predicted"/>